<sequence>MRTGRIRTFLGMAAAVVLLTVSAAAAPAAGRAAPAAPLVTVVRTAPGVGLRTEVYRPAGPGPHPLLVMPGPFLVPAEVYSLRALRFAAAGFVVVAYQPRGFLGSGGTYGLAGPADVADASKMITWALEHTAADPHRVGLCGVSYGAGLGLLTAAADRRVRAVAALSGWADLLDVTYGGGTRRLRVPLLQALIALAEARLDPELGPVLRDLATSPEPTPAFRAFARARSPLTYRDRLNANGTAVLMAHGWLDPLEPPNGIGAFFDGLTVPKRLEYRRGGHATQEIPGFALPSEEWAGAQRWLERRLGVRSDGVGEGPPVLVEVRGHGLAHPEERFARPWPAATAPRAPRLEPLTGADPTINAFADSGANGGSLMVSGLLDQLLGISPPALPRLLPPTAAAVWQTAPARHVQRLRGIPALRTTVTPSAPAGTFIAYLYDVTPTGTAQLITHAPYSFAHHTPATPLHAHLDLFATAYDLPAGHRLALVIDGLDPLYLSRNRPGSTLTFHSDRTELVLPTRPD</sequence>
<dbReference type="Proteomes" id="UP000037288">
    <property type="component" value="Unassembled WGS sequence"/>
</dbReference>
<dbReference type="PATRIC" id="fig|1678637.3.peg.4488"/>
<dbReference type="STRING" id="1678637.AC230_20950"/>
<keyword evidence="6" id="KW-1185">Reference proteome</keyword>
<dbReference type="Pfam" id="PF02129">
    <property type="entry name" value="Peptidase_S15"/>
    <property type="match status" value="1"/>
</dbReference>
<feature type="chain" id="PRO_5005532281" description="Xaa-Pro dipeptidyl-peptidase C-terminal domain-containing protein" evidence="3">
    <location>
        <begin position="26"/>
        <end position="519"/>
    </location>
</feature>
<dbReference type="InterPro" id="IPR008979">
    <property type="entry name" value="Galactose-bd-like_sf"/>
</dbReference>
<evidence type="ECO:0000256" key="2">
    <source>
        <dbReference type="ARBA" id="ARBA00022801"/>
    </source>
</evidence>
<dbReference type="RefSeq" id="WP_049717846.1">
    <property type="nucleotide sequence ID" value="NZ_LFXA01000014.1"/>
</dbReference>
<gene>
    <name evidence="5" type="ORF">AC230_20950</name>
</gene>
<keyword evidence="3" id="KW-0732">Signal</keyword>
<evidence type="ECO:0000256" key="3">
    <source>
        <dbReference type="SAM" id="SignalP"/>
    </source>
</evidence>
<accession>A0A0K9XAK0</accession>
<keyword evidence="2" id="KW-0378">Hydrolase</keyword>
<dbReference type="SUPFAM" id="SSF49785">
    <property type="entry name" value="Galactose-binding domain-like"/>
    <property type="match status" value="1"/>
</dbReference>
<evidence type="ECO:0000313" key="6">
    <source>
        <dbReference type="Proteomes" id="UP000037288"/>
    </source>
</evidence>
<dbReference type="Gene3D" id="2.60.120.260">
    <property type="entry name" value="Galactose-binding domain-like"/>
    <property type="match status" value="1"/>
</dbReference>
<dbReference type="GO" id="GO:0008239">
    <property type="term" value="F:dipeptidyl-peptidase activity"/>
    <property type="evidence" value="ECO:0007669"/>
    <property type="project" value="InterPro"/>
</dbReference>
<dbReference type="InterPro" id="IPR013736">
    <property type="entry name" value="Xaa-Pro_dipept_C"/>
</dbReference>
<reference evidence="6" key="1">
    <citation type="submission" date="2015-07" db="EMBL/GenBank/DDBJ databases">
        <title>Draft genome sequence of Streptomyces sp. CMAA 1322, a bacterium isolated from Caatinga biome, from dry forest semiarid of Brazil.</title>
        <authorList>
            <person name="Santos S.N."/>
            <person name="Gacesa R."/>
            <person name="Taketani R.G."/>
            <person name="Long P.F."/>
            <person name="Melo I.S."/>
        </authorList>
    </citation>
    <scope>NUCLEOTIDE SEQUENCE [LARGE SCALE GENOMIC DNA]</scope>
    <source>
        <strain evidence="6">CMAA 1322</strain>
    </source>
</reference>
<evidence type="ECO:0000259" key="4">
    <source>
        <dbReference type="SMART" id="SM00939"/>
    </source>
</evidence>
<feature type="domain" description="Xaa-Pro dipeptidyl-peptidase C-terminal" evidence="4">
    <location>
        <begin position="298"/>
        <end position="515"/>
    </location>
</feature>
<dbReference type="OrthoDB" id="3276960at2"/>
<comment type="caution">
    <text evidence="5">The sequence shown here is derived from an EMBL/GenBank/DDBJ whole genome shotgun (WGS) entry which is preliminary data.</text>
</comment>
<evidence type="ECO:0000313" key="5">
    <source>
        <dbReference type="EMBL" id="KNB50450.1"/>
    </source>
</evidence>
<dbReference type="GO" id="GO:0052689">
    <property type="term" value="F:carboxylic ester hydrolase activity"/>
    <property type="evidence" value="ECO:0007669"/>
    <property type="project" value="UniProtKB-ARBA"/>
</dbReference>
<dbReference type="EMBL" id="LFXA01000014">
    <property type="protein sequence ID" value="KNB50450.1"/>
    <property type="molecule type" value="Genomic_DNA"/>
</dbReference>
<dbReference type="InterPro" id="IPR029058">
    <property type="entry name" value="AB_hydrolase_fold"/>
</dbReference>
<evidence type="ECO:0000256" key="1">
    <source>
        <dbReference type="ARBA" id="ARBA00008645"/>
    </source>
</evidence>
<dbReference type="Pfam" id="PF08530">
    <property type="entry name" value="PepX_C"/>
    <property type="match status" value="1"/>
</dbReference>
<dbReference type="PANTHER" id="PTHR22946:SF9">
    <property type="entry name" value="POLYKETIDE TRANSFERASE AF380"/>
    <property type="match status" value="1"/>
</dbReference>
<dbReference type="PANTHER" id="PTHR22946">
    <property type="entry name" value="DIENELACTONE HYDROLASE DOMAIN-CONTAINING PROTEIN-RELATED"/>
    <property type="match status" value="1"/>
</dbReference>
<name>A0A0K9XAK0_9ACTN</name>
<dbReference type="SUPFAM" id="SSF53474">
    <property type="entry name" value="alpha/beta-Hydrolases"/>
    <property type="match status" value="1"/>
</dbReference>
<protein>
    <recommendedName>
        <fullName evidence="4">Xaa-Pro dipeptidyl-peptidase C-terminal domain-containing protein</fullName>
    </recommendedName>
</protein>
<dbReference type="InterPro" id="IPR050261">
    <property type="entry name" value="FrsA_esterase"/>
</dbReference>
<dbReference type="AlphaFoldDB" id="A0A0K9XAK0"/>
<dbReference type="SMART" id="SM00939">
    <property type="entry name" value="PepX_C"/>
    <property type="match status" value="1"/>
</dbReference>
<organism evidence="5 6">
    <name type="scientific">Streptomyces caatingaensis</name>
    <dbReference type="NCBI Taxonomy" id="1678637"/>
    <lineage>
        <taxon>Bacteria</taxon>
        <taxon>Bacillati</taxon>
        <taxon>Actinomycetota</taxon>
        <taxon>Actinomycetes</taxon>
        <taxon>Kitasatosporales</taxon>
        <taxon>Streptomycetaceae</taxon>
        <taxon>Streptomyces</taxon>
    </lineage>
</organism>
<comment type="similarity">
    <text evidence="1">Belongs to the AB hydrolase superfamily.</text>
</comment>
<dbReference type="Gene3D" id="3.40.50.1820">
    <property type="entry name" value="alpha/beta hydrolase"/>
    <property type="match status" value="1"/>
</dbReference>
<dbReference type="InterPro" id="IPR000383">
    <property type="entry name" value="Xaa-Pro-like_dom"/>
</dbReference>
<proteinExistence type="inferred from homology"/>
<feature type="signal peptide" evidence="3">
    <location>
        <begin position="1"/>
        <end position="25"/>
    </location>
</feature>